<dbReference type="AlphaFoldDB" id="A0A1J5TYA8"/>
<accession>A0A1J5TYA8</accession>
<name>A0A1J5TYA8_9GAMM</name>
<dbReference type="PROSITE" id="PS51257">
    <property type="entry name" value="PROKAR_LIPOPROTEIN"/>
    <property type="match status" value="1"/>
</dbReference>
<evidence type="ECO:0000313" key="2">
    <source>
        <dbReference type="Proteomes" id="UP000182798"/>
    </source>
</evidence>
<gene>
    <name evidence="1" type="ORF">BGC33_05590</name>
</gene>
<organism evidence="1 2">
    <name type="scientific">Bathymodiolus thermophilus thioautotrophic gill symbiont</name>
    <dbReference type="NCBI Taxonomy" id="2360"/>
    <lineage>
        <taxon>Bacteria</taxon>
        <taxon>Pseudomonadati</taxon>
        <taxon>Pseudomonadota</taxon>
        <taxon>Gammaproteobacteria</taxon>
        <taxon>sulfur-oxidizing symbionts</taxon>
    </lineage>
</organism>
<dbReference type="RefSeq" id="WP_071563773.1">
    <property type="nucleotide sequence ID" value="NZ_MIQH01000397.1"/>
</dbReference>
<evidence type="ECO:0000313" key="1">
    <source>
        <dbReference type="EMBL" id="OIR25172.1"/>
    </source>
</evidence>
<sequence>MKSLIIALLMIFLSACQKGELIELGGVLIFSGGGTNGDIHQFNLDTMIKQYKHDFFPYPEQIGVIQSLSIKNNDNILFSTSYGEDNLYTFERQSKKIKLVAKNGHASLFLPKHNKIAFWRYLPEKKYNALFVADIDNIDNTKILIDKHNPPTINQPIAVSDDAFVFKSKRTGVKNTEGYIETTVWQYNVKDKTLTRLPALDHCDLLGVWINKIKQIICSGLEGKKYKKYLTSLDGKRITPLSIPNDDGTYTPVLYIEKYNVLLFTKGRLSWFPFGERWDLWAYDFDTGKQMMLIDNAHASMNSVVWFEKIISKR</sequence>
<dbReference type="SUPFAM" id="SSF82171">
    <property type="entry name" value="DPP6 N-terminal domain-like"/>
    <property type="match status" value="1"/>
</dbReference>
<dbReference type="Proteomes" id="UP000182798">
    <property type="component" value="Unassembled WGS sequence"/>
</dbReference>
<protein>
    <recommendedName>
        <fullName evidence="3">Lipoprotein</fullName>
    </recommendedName>
</protein>
<dbReference type="EMBL" id="MIQH01000397">
    <property type="protein sequence ID" value="OIR25172.1"/>
    <property type="molecule type" value="Genomic_DNA"/>
</dbReference>
<reference evidence="2" key="1">
    <citation type="submission" date="2016-09" db="EMBL/GenBank/DDBJ databases">
        <title>Genome Sequence of Bathymodiolus thermophilus sulfur-oxidizing gill endosymbiont.</title>
        <authorList>
            <person name="Ponnudurai R."/>
            <person name="Kleiner M."/>
            <person name="Sayavedra L."/>
            <person name="Thuermer A."/>
            <person name="Felbeck H."/>
            <person name="Schlueter R."/>
            <person name="Schweder T."/>
            <person name="Markert S."/>
        </authorList>
    </citation>
    <scope>NUCLEOTIDE SEQUENCE [LARGE SCALE GENOMIC DNA]</scope>
    <source>
        <strain evidence="2">BAT/CrabSpa'14</strain>
    </source>
</reference>
<evidence type="ECO:0008006" key="3">
    <source>
        <dbReference type="Google" id="ProtNLM"/>
    </source>
</evidence>
<comment type="caution">
    <text evidence="1">The sequence shown here is derived from an EMBL/GenBank/DDBJ whole genome shotgun (WGS) entry which is preliminary data.</text>
</comment>
<proteinExistence type="predicted"/>